<dbReference type="EMBL" id="JAVYJV010000010">
    <property type="protein sequence ID" value="KAK4360313.1"/>
    <property type="molecule type" value="Genomic_DNA"/>
</dbReference>
<dbReference type="Proteomes" id="UP001291623">
    <property type="component" value="Unassembled WGS sequence"/>
</dbReference>
<dbReference type="AlphaFoldDB" id="A0AAE1RYN7"/>
<dbReference type="PANTHER" id="PTHR48449">
    <property type="entry name" value="DUF1985 DOMAIN-CONTAINING PROTEIN"/>
    <property type="match status" value="1"/>
</dbReference>
<protein>
    <recommendedName>
        <fullName evidence="1">DUF1985 domain-containing protein</fullName>
    </recommendedName>
</protein>
<evidence type="ECO:0000313" key="3">
    <source>
        <dbReference type="Proteomes" id="UP001291623"/>
    </source>
</evidence>
<evidence type="ECO:0000259" key="1">
    <source>
        <dbReference type="Pfam" id="PF09331"/>
    </source>
</evidence>
<keyword evidence="3" id="KW-1185">Reference proteome</keyword>
<feature type="domain" description="DUF1985" evidence="1">
    <location>
        <begin position="91"/>
        <end position="184"/>
    </location>
</feature>
<proteinExistence type="predicted"/>
<dbReference type="Pfam" id="PF09331">
    <property type="entry name" value="DUF1985"/>
    <property type="match status" value="1"/>
</dbReference>
<name>A0AAE1RYN7_9SOLA</name>
<gene>
    <name evidence="2" type="ORF">RND71_019265</name>
</gene>
<dbReference type="InterPro" id="IPR015410">
    <property type="entry name" value="DUF1985"/>
</dbReference>
<comment type="caution">
    <text evidence="2">The sequence shown here is derived from an EMBL/GenBank/DDBJ whole genome shotgun (WGS) entry which is preliminary data.</text>
</comment>
<dbReference type="PANTHER" id="PTHR48449:SF1">
    <property type="entry name" value="DUF1985 DOMAIN-CONTAINING PROTEIN"/>
    <property type="match status" value="1"/>
</dbReference>
<reference evidence="2" key="1">
    <citation type="submission" date="2023-12" db="EMBL/GenBank/DDBJ databases">
        <title>Genome assembly of Anisodus tanguticus.</title>
        <authorList>
            <person name="Wang Y.-J."/>
        </authorList>
    </citation>
    <scope>NUCLEOTIDE SEQUENCE</scope>
    <source>
        <strain evidence="2">KB-2021</strain>
        <tissue evidence="2">Leaf</tissue>
    </source>
</reference>
<accession>A0AAE1RYN7</accession>
<sequence length="492" mass="56142">MGMFILLIKSQSIRVASPKQESTRRTRSQVKPVVKHVKAGKRKVENDNENVKKKRKVLALVENEDSYFGYFLDFPPFKNQNQLIYALLLKKIAPGLKCYEDDNTVYDEPEVNRLLKEYFFEDEKKSVTTESLLDRFKQKGWKSDDDALKMAILVFVHHFLFSVANNHSILKKDFDIVESGQYQSVQRILNWQVKEGPTFVDLASGKLMTSIYQVAVSLVSCCIIMYKSCIIMYKSGCLPNITPTSEEKSRLNIATFSEDANVDDVPLEDAPTFHNDHSNVVPPVHPQNIEQQPRPRFSTFASLEDLKAEIMRLDIEKLTGKVMLLNDYVVSSFKRLFKLFDPKVTKEKGDDVPVSENHQSVDNDAAYDHDGYQHFDDHNFTADVPEGNMTTDEIKSNVKANEGVIDGISGAADATANDSKNWYNDELTDEVLTKLIMSQIVLHRQHTKKEEDMTPEELTRIKFPGRWNQSPFVVKFGSDINSTSKTAPKCIF</sequence>
<organism evidence="2 3">
    <name type="scientific">Anisodus tanguticus</name>
    <dbReference type="NCBI Taxonomy" id="243964"/>
    <lineage>
        <taxon>Eukaryota</taxon>
        <taxon>Viridiplantae</taxon>
        <taxon>Streptophyta</taxon>
        <taxon>Embryophyta</taxon>
        <taxon>Tracheophyta</taxon>
        <taxon>Spermatophyta</taxon>
        <taxon>Magnoliopsida</taxon>
        <taxon>eudicotyledons</taxon>
        <taxon>Gunneridae</taxon>
        <taxon>Pentapetalae</taxon>
        <taxon>asterids</taxon>
        <taxon>lamiids</taxon>
        <taxon>Solanales</taxon>
        <taxon>Solanaceae</taxon>
        <taxon>Solanoideae</taxon>
        <taxon>Hyoscyameae</taxon>
        <taxon>Anisodus</taxon>
    </lineage>
</organism>
<evidence type="ECO:0000313" key="2">
    <source>
        <dbReference type="EMBL" id="KAK4360313.1"/>
    </source>
</evidence>